<evidence type="ECO:0000256" key="1">
    <source>
        <dbReference type="SAM" id="MobiDB-lite"/>
    </source>
</evidence>
<feature type="region of interest" description="Disordered" evidence="1">
    <location>
        <begin position="36"/>
        <end position="58"/>
    </location>
</feature>
<feature type="compositionally biased region" description="Polar residues" evidence="1">
    <location>
        <begin position="66"/>
        <end position="79"/>
    </location>
</feature>
<accession>A0A9W9Y9I4</accession>
<organism evidence="2 3">
    <name type="scientific">Desmophyllum pertusum</name>
    <dbReference type="NCBI Taxonomy" id="174260"/>
    <lineage>
        <taxon>Eukaryota</taxon>
        <taxon>Metazoa</taxon>
        <taxon>Cnidaria</taxon>
        <taxon>Anthozoa</taxon>
        <taxon>Hexacorallia</taxon>
        <taxon>Scleractinia</taxon>
        <taxon>Caryophylliina</taxon>
        <taxon>Caryophylliidae</taxon>
        <taxon>Desmophyllum</taxon>
    </lineage>
</organism>
<evidence type="ECO:0000313" key="2">
    <source>
        <dbReference type="EMBL" id="KAJ7327391.1"/>
    </source>
</evidence>
<protein>
    <submittedName>
        <fullName evidence="2">Uncharacterized protein</fullName>
    </submittedName>
</protein>
<evidence type="ECO:0000313" key="3">
    <source>
        <dbReference type="Proteomes" id="UP001163046"/>
    </source>
</evidence>
<feature type="region of interest" description="Disordered" evidence="1">
    <location>
        <begin position="66"/>
        <end position="85"/>
    </location>
</feature>
<reference evidence="2" key="1">
    <citation type="submission" date="2023-01" db="EMBL/GenBank/DDBJ databases">
        <title>Genome assembly of the deep-sea coral Lophelia pertusa.</title>
        <authorList>
            <person name="Herrera S."/>
            <person name="Cordes E."/>
        </authorList>
    </citation>
    <scope>NUCLEOTIDE SEQUENCE</scope>
    <source>
        <strain evidence="2">USNM1676648</strain>
        <tissue evidence="2">Polyp</tissue>
    </source>
</reference>
<sequence>MQILQGIIIIPHFDSELCYTDSGRNYGSLQNYKHDEEEETNSRSSQTLQTVNQEQDTGEIQQQPLQTLDEQSSISQTQPAIPDLQVESRESAFGEGETGSSFDEDDDKTIVNRQTNGSMHVRMDREAHENHQRSDMLLVRVSLSNHPRPTMSICDPGEFLQRGRDRPGAAVSTKPPLLNQQMVLYKFGSTTGPMNIVREVI</sequence>
<feature type="compositionally biased region" description="Polar residues" evidence="1">
    <location>
        <begin position="42"/>
        <end position="58"/>
    </location>
</feature>
<dbReference type="Proteomes" id="UP001163046">
    <property type="component" value="Unassembled WGS sequence"/>
</dbReference>
<comment type="caution">
    <text evidence="2">The sequence shown here is derived from an EMBL/GenBank/DDBJ whole genome shotgun (WGS) entry which is preliminary data.</text>
</comment>
<keyword evidence="3" id="KW-1185">Reference proteome</keyword>
<dbReference type="EMBL" id="MU827801">
    <property type="protein sequence ID" value="KAJ7327391.1"/>
    <property type="molecule type" value="Genomic_DNA"/>
</dbReference>
<name>A0A9W9Y9I4_9CNID</name>
<gene>
    <name evidence="2" type="ORF">OS493_027081</name>
</gene>
<proteinExistence type="predicted"/>
<dbReference type="AlphaFoldDB" id="A0A9W9Y9I4"/>